<dbReference type="PANTHER" id="PTHR42647:SF9">
    <property type="entry name" value="S-RIBONUCLEASE BINDING PROTEIN SBP1-RELATED"/>
    <property type="match status" value="1"/>
</dbReference>
<dbReference type="Gene3D" id="3.30.40.10">
    <property type="entry name" value="Zinc/RING finger domain, C3HC4 (zinc finger)"/>
    <property type="match status" value="1"/>
</dbReference>
<dbReference type="GO" id="GO:0004842">
    <property type="term" value="F:ubiquitin-protein transferase activity"/>
    <property type="evidence" value="ECO:0007669"/>
    <property type="project" value="TreeGrafter"/>
</dbReference>
<evidence type="ECO:0000256" key="2">
    <source>
        <dbReference type="ARBA" id="ARBA00022771"/>
    </source>
</evidence>
<protein>
    <recommendedName>
        <fullName evidence="5">RING-type domain-containing protein</fullName>
    </recommendedName>
</protein>
<dbReference type="Pfam" id="PF13920">
    <property type="entry name" value="zf-C3HC4_3"/>
    <property type="match status" value="1"/>
</dbReference>
<proteinExistence type="evidence at transcript level"/>
<reference evidence="4" key="1">
    <citation type="submission" date="2012-05" db="EMBL/GenBank/DDBJ databases">
        <authorList>
            <person name="Krishnakumar V."/>
            <person name="Cheung F."/>
            <person name="Xiao Y."/>
            <person name="Chan A."/>
            <person name="Moskal W.A."/>
            <person name="Town C.D."/>
        </authorList>
    </citation>
    <scope>NUCLEOTIDE SEQUENCE</scope>
</reference>
<name>I3T760_LOTJA</name>
<accession>I3T760</accession>
<evidence type="ECO:0000313" key="4">
    <source>
        <dbReference type="EMBL" id="AFK48352.1"/>
    </source>
</evidence>
<dbReference type="AlphaFoldDB" id="I3T760"/>
<evidence type="ECO:0008006" key="5">
    <source>
        <dbReference type="Google" id="ProtNLM"/>
    </source>
</evidence>
<sequence length="63" mass="7033">MKSIHPRYQGMENLSCGACKAKDVSMLLIPCRHLSLRKDCDGFINVCPVCQMIKTASVEVYLS</sequence>
<organism evidence="4">
    <name type="scientific">Lotus japonicus</name>
    <name type="common">Lotus corniculatus var. japonicus</name>
    <dbReference type="NCBI Taxonomy" id="34305"/>
    <lineage>
        <taxon>Eukaryota</taxon>
        <taxon>Viridiplantae</taxon>
        <taxon>Streptophyta</taxon>
        <taxon>Embryophyta</taxon>
        <taxon>Tracheophyta</taxon>
        <taxon>Spermatophyta</taxon>
        <taxon>Magnoliopsida</taxon>
        <taxon>eudicotyledons</taxon>
        <taxon>Gunneridae</taxon>
        <taxon>Pentapetalae</taxon>
        <taxon>rosids</taxon>
        <taxon>fabids</taxon>
        <taxon>Fabales</taxon>
        <taxon>Fabaceae</taxon>
        <taxon>Papilionoideae</taxon>
        <taxon>50 kb inversion clade</taxon>
        <taxon>NPAAA clade</taxon>
        <taxon>Hologalegina</taxon>
        <taxon>robinioid clade</taxon>
        <taxon>Loteae</taxon>
        <taxon>Lotus</taxon>
    </lineage>
</organism>
<keyword evidence="2" id="KW-0863">Zinc-finger</keyword>
<evidence type="ECO:0000256" key="3">
    <source>
        <dbReference type="ARBA" id="ARBA00022833"/>
    </source>
</evidence>
<keyword evidence="3" id="KW-0862">Zinc</keyword>
<evidence type="ECO:0000256" key="1">
    <source>
        <dbReference type="ARBA" id="ARBA00022723"/>
    </source>
</evidence>
<dbReference type="PANTHER" id="PTHR42647">
    <property type="entry name" value="SBP (S-RIBONUCLEASE BINDING PROTEIN) FAMILY PROTEIN"/>
    <property type="match status" value="1"/>
</dbReference>
<dbReference type="FunFam" id="3.30.40.10:FF:000239">
    <property type="entry name" value="probable BOI-related E3 ubiquitin-protein ligase 2"/>
    <property type="match status" value="1"/>
</dbReference>
<keyword evidence="1" id="KW-0479">Metal-binding</keyword>
<dbReference type="EMBL" id="BT148558">
    <property type="protein sequence ID" value="AFK48352.1"/>
    <property type="molecule type" value="mRNA"/>
</dbReference>
<dbReference type="SUPFAM" id="SSF57850">
    <property type="entry name" value="RING/U-box"/>
    <property type="match status" value="1"/>
</dbReference>
<dbReference type="GO" id="GO:0008270">
    <property type="term" value="F:zinc ion binding"/>
    <property type="evidence" value="ECO:0007669"/>
    <property type="project" value="UniProtKB-KW"/>
</dbReference>
<dbReference type="InterPro" id="IPR013083">
    <property type="entry name" value="Znf_RING/FYVE/PHD"/>
</dbReference>